<dbReference type="EMBL" id="CAUYUJ010007335">
    <property type="protein sequence ID" value="CAK0820382.1"/>
    <property type="molecule type" value="Genomic_DNA"/>
</dbReference>
<proteinExistence type="predicted"/>
<dbReference type="Proteomes" id="UP001189429">
    <property type="component" value="Unassembled WGS sequence"/>
</dbReference>
<evidence type="ECO:0000313" key="1">
    <source>
        <dbReference type="EMBL" id="CAK0820382.1"/>
    </source>
</evidence>
<accession>A0ABN9RTV4</accession>
<evidence type="ECO:0000313" key="2">
    <source>
        <dbReference type="Proteomes" id="UP001189429"/>
    </source>
</evidence>
<keyword evidence="2" id="KW-1185">Reference proteome</keyword>
<gene>
    <name evidence="1" type="ORF">PCOR1329_LOCUS22085</name>
</gene>
<organism evidence="1 2">
    <name type="scientific">Prorocentrum cordatum</name>
    <dbReference type="NCBI Taxonomy" id="2364126"/>
    <lineage>
        <taxon>Eukaryota</taxon>
        <taxon>Sar</taxon>
        <taxon>Alveolata</taxon>
        <taxon>Dinophyceae</taxon>
        <taxon>Prorocentrales</taxon>
        <taxon>Prorocentraceae</taxon>
        <taxon>Prorocentrum</taxon>
    </lineage>
</organism>
<sequence>MPPLTHSLRRITWAASSSRKPSAMSPRWRASLASIAAPRMSCWASVGASAAAETSGTSCWVISSRTAAQRTPFEAPLGASSSASAPHALGASAGGLLLPAPFASSAGSLSSWSTVCVPTYTDSSPMNPPTSRSSTSPKHKSEICTSGFPALLSGAHALACSVGSPSCFATSISKDFSFSSSVALQFGAYSMSFISTCSLTLVLRPPRWLPPLGLAASLRQAVGTTPHVDV</sequence>
<comment type="caution">
    <text evidence="1">The sequence shown here is derived from an EMBL/GenBank/DDBJ whole genome shotgun (WGS) entry which is preliminary data.</text>
</comment>
<name>A0ABN9RTV4_9DINO</name>
<protein>
    <submittedName>
        <fullName evidence="1">Uncharacterized protein</fullName>
    </submittedName>
</protein>
<reference evidence="1" key="1">
    <citation type="submission" date="2023-10" db="EMBL/GenBank/DDBJ databases">
        <authorList>
            <person name="Chen Y."/>
            <person name="Shah S."/>
            <person name="Dougan E. K."/>
            <person name="Thang M."/>
            <person name="Chan C."/>
        </authorList>
    </citation>
    <scope>NUCLEOTIDE SEQUENCE [LARGE SCALE GENOMIC DNA]</scope>
</reference>